<gene>
    <name evidence="1" type="ORF">JYU34_022139</name>
</gene>
<dbReference type="Pfam" id="PF05380">
    <property type="entry name" value="Peptidase_A17"/>
    <property type="match status" value="1"/>
</dbReference>
<dbReference type="SUPFAM" id="SSF56672">
    <property type="entry name" value="DNA/RNA polymerases"/>
    <property type="match status" value="1"/>
</dbReference>
<accession>A0ABQ7PRY6</accession>
<dbReference type="EMBL" id="JAHIBW010000031">
    <property type="protein sequence ID" value="KAG7295170.1"/>
    <property type="molecule type" value="Genomic_DNA"/>
</dbReference>
<sequence length="550" mass="63161">MSLERKLQRSPEYKQMYCDFMNEYESLGHMTRISIDKPELPNYTLSHHGVFKESSSTTRLRVVFNASVPTKSSKSLNDIQYSGPALQNDIFSILLRFRQYKYVVCADIEKMYRQVLIQPDQRSLQLIVWRDSPEDPLGVYQLNTVTYGTASAAYLSMRCLRQLASECGDDVIARVINEDFLVDDLITGCDDYQQLHSICEKTYQVLKAAGFILRKWTFNSKFSENSSTEMFMGEHTQSKTLGLGWLNTTDELHFTTKVENAPRLTKRVMLSIISQIYDPLGLLAPAVIISKILIQKLWLCKIDWEDAVPDSIVKTWNSFIQTLSTLVELRVPRYVRSEHTQHTELHIFSDASQDAYGSCAYIRSYDDLSEVTVKLLCAKSKVAPLKGLSIPRLELCGALVGARLCHKIVNVLRLKFDRIYCWTDSTIVIGWLRMSPHLLKQFVQNRVNEINELTGDLTWLHVNGLQNPADLLSRGLNLSELSQSSRWWHGPLFLKENNLNFSQHLPNELPELPELKTQTTSLICTVDNVFDFERYSTLNRMKRVVAYVPT</sequence>
<evidence type="ECO:0000313" key="1">
    <source>
        <dbReference type="EMBL" id="KAG7295170.1"/>
    </source>
</evidence>
<dbReference type="InterPro" id="IPR008042">
    <property type="entry name" value="Retrotrans_Pao"/>
</dbReference>
<protein>
    <submittedName>
        <fullName evidence="1">Uncharacterized protein</fullName>
    </submittedName>
</protein>
<dbReference type="InterPro" id="IPR043502">
    <property type="entry name" value="DNA/RNA_pol_sf"/>
</dbReference>
<keyword evidence="2" id="KW-1185">Reference proteome</keyword>
<dbReference type="PANTHER" id="PTHR47331:SF5">
    <property type="entry name" value="RIBONUCLEASE H"/>
    <property type="match status" value="1"/>
</dbReference>
<name>A0ABQ7PRY6_PLUXY</name>
<dbReference type="Proteomes" id="UP000823941">
    <property type="component" value="Chromosome 31"/>
</dbReference>
<reference evidence="1 2" key="1">
    <citation type="submission" date="2021-06" db="EMBL/GenBank/DDBJ databases">
        <title>A haploid diamondback moth (Plutella xylostella L.) genome assembly resolves 31 chromosomes and identifies a diamide resistance mutation.</title>
        <authorList>
            <person name="Ward C.M."/>
            <person name="Perry K.D."/>
            <person name="Baker G."/>
            <person name="Powis K."/>
            <person name="Heckel D.G."/>
            <person name="Baxter S.W."/>
        </authorList>
    </citation>
    <scope>NUCLEOTIDE SEQUENCE [LARGE SCALE GENOMIC DNA]</scope>
    <source>
        <strain evidence="1 2">LV</strain>
        <tissue evidence="1">Single pupa</tissue>
    </source>
</reference>
<dbReference type="CDD" id="cd01644">
    <property type="entry name" value="RT_pepA17"/>
    <property type="match status" value="1"/>
</dbReference>
<evidence type="ECO:0000313" key="2">
    <source>
        <dbReference type="Proteomes" id="UP000823941"/>
    </source>
</evidence>
<proteinExistence type="predicted"/>
<organism evidence="1 2">
    <name type="scientific">Plutella xylostella</name>
    <name type="common">Diamondback moth</name>
    <name type="synonym">Plutella maculipennis</name>
    <dbReference type="NCBI Taxonomy" id="51655"/>
    <lineage>
        <taxon>Eukaryota</taxon>
        <taxon>Metazoa</taxon>
        <taxon>Ecdysozoa</taxon>
        <taxon>Arthropoda</taxon>
        <taxon>Hexapoda</taxon>
        <taxon>Insecta</taxon>
        <taxon>Pterygota</taxon>
        <taxon>Neoptera</taxon>
        <taxon>Endopterygota</taxon>
        <taxon>Lepidoptera</taxon>
        <taxon>Glossata</taxon>
        <taxon>Ditrysia</taxon>
        <taxon>Yponomeutoidea</taxon>
        <taxon>Plutellidae</taxon>
        <taxon>Plutella</taxon>
    </lineage>
</organism>
<dbReference type="PANTHER" id="PTHR47331">
    <property type="entry name" value="PHD-TYPE DOMAIN-CONTAINING PROTEIN"/>
    <property type="match status" value="1"/>
</dbReference>
<comment type="caution">
    <text evidence="1">The sequence shown here is derived from an EMBL/GenBank/DDBJ whole genome shotgun (WGS) entry which is preliminary data.</text>
</comment>